<dbReference type="GO" id="GO:0005886">
    <property type="term" value="C:plasma membrane"/>
    <property type="evidence" value="ECO:0007669"/>
    <property type="project" value="TreeGrafter"/>
</dbReference>
<evidence type="ECO:0000256" key="7">
    <source>
        <dbReference type="SAM" id="Phobius"/>
    </source>
</evidence>
<dbReference type="PROSITE" id="PS01186">
    <property type="entry name" value="EGF_2"/>
    <property type="match status" value="4"/>
</dbReference>
<evidence type="ECO:0000256" key="5">
    <source>
        <dbReference type="ARBA" id="ARBA00023180"/>
    </source>
</evidence>
<evidence type="ECO:0000256" key="3">
    <source>
        <dbReference type="ARBA" id="ARBA00022737"/>
    </source>
</evidence>
<feature type="disulfide bond" evidence="6">
    <location>
        <begin position="401"/>
        <end position="410"/>
    </location>
</feature>
<feature type="disulfide bond" evidence="6">
    <location>
        <begin position="563"/>
        <end position="572"/>
    </location>
</feature>
<dbReference type="PANTHER" id="PTHR24049">
    <property type="entry name" value="CRUMBS FAMILY MEMBER"/>
    <property type="match status" value="1"/>
</dbReference>
<dbReference type="FunFam" id="2.10.25.10:FF:000472">
    <property type="entry name" value="Uncharacterized protein, isoform A"/>
    <property type="match status" value="1"/>
</dbReference>
<keyword evidence="3" id="KW-0677">Repeat</keyword>
<evidence type="ECO:0000313" key="10">
    <source>
        <dbReference type="EMBL" id="KAF8777550.1"/>
    </source>
</evidence>
<evidence type="ECO:0000256" key="8">
    <source>
        <dbReference type="SAM" id="SignalP"/>
    </source>
</evidence>
<feature type="chain" id="PRO_5035731170" evidence="8">
    <location>
        <begin position="17"/>
        <end position="699"/>
    </location>
</feature>
<keyword evidence="2 8" id="KW-0732">Signal</keyword>
<evidence type="ECO:0000256" key="1">
    <source>
        <dbReference type="ARBA" id="ARBA00022536"/>
    </source>
</evidence>
<keyword evidence="5" id="KW-0325">Glycoprotein</keyword>
<keyword evidence="7" id="KW-0812">Transmembrane</keyword>
<evidence type="ECO:0000256" key="2">
    <source>
        <dbReference type="ARBA" id="ARBA00022729"/>
    </source>
</evidence>
<comment type="caution">
    <text evidence="10">The sequence shown here is derived from an EMBL/GenBank/DDBJ whole genome shotgun (WGS) entry which is preliminary data.</text>
</comment>
<evidence type="ECO:0000313" key="11">
    <source>
        <dbReference type="Proteomes" id="UP000807504"/>
    </source>
</evidence>
<dbReference type="Proteomes" id="UP000807504">
    <property type="component" value="Unassembled WGS sequence"/>
</dbReference>
<reference evidence="10" key="2">
    <citation type="submission" date="2020-06" db="EMBL/GenBank/DDBJ databases">
        <authorList>
            <person name="Sheffer M."/>
        </authorList>
    </citation>
    <scope>NUCLEOTIDE SEQUENCE</scope>
</reference>
<dbReference type="GO" id="GO:0045197">
    <property type="term" value="P:establishment or maintenance of epithelial cell apical/basal polarity"/>
    <property type="evidence" value="ECO:0007669"/>
    <property type="project" value="TreeGrafter"/>
</dbReference>
<dbReference type="InterPro" id="IPR051022">
    <property type="entry name" value="Notch_Cell-Fate_Det"/>
</dbReference>
<reference evidence="10" key="1">
    <citation type="journal article" date="2020" name="bioRxiv">
        <title>Chromosome-level reference genome of the European wasp spider Argiope bruennichi: a resource for studies on range expansion and evolutionary adaptation.</title>
        <authorList>
            <person name="Sheffer M.M."/>
            <person name="Hoppe A."/>
            <person name="Krehenwinkel H."/>
            <person name="Uhl G."/>
            <person name="Kuss A.W."/>
            <person name="Jensen L."/>
            <person name="Jensen C."/>
            <person name="Gillespie R.G."/>
            <person name="Hoff K.J."/>
            <person name="Prost S."/>
        </authorList>
    </citation>
    <scope>NUCLEOTIDE SEQUENCE</scope>
</reference>
<name>A0A8T0EP41_ARGBR</name>
<keyword evidence="7" id="KW-0472">Membrane</keyword>
<feature type="disulfide bond" evidence="6">
    <location>
        <begin position="250"/>
        <end position="259"/>
    </location>
</feature>
<dbReference type="Pfam" id="PF12661">
    <property type="entry name" value="hEGF"/>
    <property type="match status" value="2"/>
</dbReference>
<dbReference type="InterPro" id="IPR001881">
    <property type="entry name" value="EGF-like_Ca-bd_dom"/>
</dbReference>
<dbReference type="EMBL" id="JABXBU010002072">
    <property type="protein sequence ID" value="KAF8777550.1"/>
    <property type="molecule type" value="Genomic_DNA"/>
</dbReference>
<feature type="domain" description="EGF-like" evidence="9">
    <location>
        <begin position="620"/>
        <end position="650"/>
    </location>
</feature>
<accession>A0A8T0EP41</accession>
<comment type="caution">
    <text evidence="6">Lacks conserved residue(s) required for the propagation of feature annotation.</text>
</comment>
<evidence type="ECO:0000259" key="9">
    <source>
        <dbReference type="PROSITE" id="PS50026"/>
    </source>
</evidence>
<dbReference type="GO" id="GO:0005509">
    <property type="term" value="F:calcium ion binding"/>
    <property type="evidence" value="ECO:0007669"/>
    <property type="project" value="InterPro"/>
</dbReference>
<evidence type="ECO:0000256" key="6">
    <source>
        <dbReference type="PROSITE-ProRule" id="PRU00076"/>
    </source>
</evidence>
<feature type="domain" description="EGF-like" evidence="9">
    <location>
        <begin position="94"/>
        <end position="130"/>
    </location>
</feature>
<dbReference type="PROSITE" id="PS50026">
    <property type="entry name" value="EGF_3"/>
    <property type="match status" value="9"/>
</dbReference>
<dbReference type="InterPro" id="IPR000742">
    <property type="entry name" value="EGF"/>
</dbReference>
<feature type="domain" description="EGF-like" evidence="9">
    <location>
        <begin position="412"/>
        <end position="447"/>
    </location>
</feature>
<feature type="disulfide bond" evidence="6">
    <location>
        <begin position="437"/>
        <end position="446"/>
    </location>
</feature>
<keyword evidence="7" id="KW-1133">Transmembrane helix</keyword>
<organism evidence="10 11">
    <name type="scientific">Argiope bruennichi</name>
    <name type="common">Wasp spider</name>
    <name type="synonym">Aranea bruennichi</name>
    <dbReference type="NCBI Taxonomy" id="94029"/>
    <lineage>
        <taxon>Eukaryota</taxon>
        <taxon>Metazoa</taxon>
        <taxon>Ecdysozoa</taxon>
        <taxon>Arthropoda</taxon>
        <taxon>Chelicerata</taxon>
        <taxon>Arachnida</taxon>
        <taxon>Araneae</taxon>
        <taxon>Araneomorphae</taxon>
        <taxon>Entelegynae</taxon>
        <taxon>Araneoidea</taxon>
        <taxon>Araneidae</taxon>
        <taxon>Argiope</taxon>
    </lineage>
</organism>
<proteinExistence type="predicted"/>
<feature type="signal peptide" evidence="8">
    <location>
        <begin position="1"/>
        <end position="16"/>
    </location>
</feature>
<feature type="disulfide bond" evidence="6">
    <location>
        <begin position="120"/>
        <end position="129"/>
    </location>
</feature>
<feature type="domain" description="EGF-like" evidence="9">
    <location>
        <begin position="224"/>
        <end position="260"/>
    </location>
</feature>
<evidence type="ECO:0000256" key="4">
    <source>
        <dbReference type="ARBA" id="ARBA00023157"/>
    </source>
</evidence>
<dbReference type="PROSITE" id="PS00022">
    <property type="entry name" value="EGF_1"/>
    <property type="match status" value="7"/>
</dbReference>
<keyword evidence="11" id="KW-1185">Reference proteome</keyword>
<keyword evidence="4 6" id="KW-1015">Disulfide bond</keyword>
<protein>
    <submittedName>
        <fullName evidence="10">Protein eyes shut like protein</fullName>
    </submittedName>
</protein>
<keyword evidence="1 6" id="KW-0245">EGF-like domain</keyword>
<sequence length="699" mass="77161">MLIFAVLCCLEVTVLFQNVVSTDISSNAGSTNKNFLQLRLRKFMERSNDRGNIFNAEDFCASNPCKNGGTCFSINNEGRCICMSHTSGKFCEIITESCLSMPCQNEATCVEEGNSFRCKCRSPYFGVLCEKSPCHPNPCQNDGSCKIEAEKAKCECLASFFGEFCEKGPCSPNPCLNNGVCKTKDKKATCLCKEPYWGEAQTCITINNEGKCICKPHSSGKFCEIGPCYPNPCQNNATCAIEYEKAKCTCPESYFGEFCEKGPCSPNPCLNNGVCVSKEEKIYAFASTLLGRILRKRFYFNVNIGPCYPNPCQNNATCAIEYEKAKCTCPESYFGEFCEKGPCSPNPCLNNGVCVSKDGKDICLCKEPFWGEFCEKDFCSSNPCKNDGICMTINNEGKCICKPHSSGEFCEIGPCYPNPCQNSGSCRIMDGKAKCTCLEPYSGIYCEKGGGDSSSSSKSVVEVSTLPVCNCGKKSTQCYYDINMKKVCICLPGYEERDGTCSECYCGKQSWSCRFNSRGDKDCDCHPGYAQKNGTCVEMCLSSSDCLNEGICKRYDKGSFCDCGPYFSGDRCEKSEFCDHLKEKCEEIRAVCVPTRWKTTCECPKGKIFTPRGICEDICDSAKCLFGKCEAHGKTYRCICDEGFSGFLCDINNNFKTNISILGISLIIFCFTLLITLVGFLSCGCQNIRYNTCDNSKRC</sequence>
<dbReference type="AlphaFoldDB" id="A0A8T0EP41"/>
<feature type="disulfide bond" evidence="6">
    <location>
        <begin position="329"/>
        <end position="338"/>
    </location>
</feature>
<dbReference type="InterPro" id="IPR013032">
    <property type="entry name" value="EGF-like_CS"/>
</dbReference>
<feature type="domain" description="EGF-like" evidence="9">
    <location>
        <begin position="166"/>
        <end position="204"/>
    </location>
</feature>
<dbReference type="GO" id="GO:0032991">
    <property type="term" value="C:protein-containing complex"/>
    <property type="evidence" value="ECO:0007669"/>
    <property type="project" value="TreeGrafter"/>
</dbReference>
<dbReference type="SMART" id="SM00179">
    <property type="entry name" value="EGF_CA"/>
    <property type="match status" value="5"/>
</dbReference>
<dbReference type="SMART" id="SM00181">
    <property type="entry name" value="EGF"/>
    <property type="match status" value="12"/>
</dbReference>
<dbReference type="GO" id="GO:0007157">
    <property type="term" value="P:heterophilic cell-cell adhesion via plasma membrane cell adhesion molecules"/>
    <property type="evidence" value="ECO:0007669"/>
    <property type="project" value="TreeGrafter"/>
</dbReference>
<feature type="domain" description="EGF-like" evidence="9">
    <location>
        <begin position="537"/>
        <end position="573"/>
    </location>
</feature>
<dbReference type="Pfam" id="PF00008">
    <property type="entry name" value="EGF"/>
    <property type="match status" value="6"/>
</dbReference>
<feature type="domain" description="EGF-like" evidence="9">
    <location>
        <begin position="375"/>
        <end position="411"/>
    </location>
</feature>
<feature type="transmembrane region" description="Helical" evidence="7">
    <location>
        <begin position="659"/>
        <end position="681"/>
    </location>
</feature>
<feature type="domain" description="EGF-like" evidence="9">
    <location>
        <begin position="303"/>
        <end position="339"/>
    </location>
</feature>
<feature type="domain" description="EGF-like" evidence="9">
    <location>
        <begin position="56"/>
        <end position="92"/>
    </location>
</feature>
<feature type="disulfide bond" evidence="6">
    <location>
        <begin position="82"/>
        <end position="91"/>
    </location>
</feature>
<feature type="disulfide bond" evidence="6">
    <location>
        <begin position="640"/>
        <end position="649"/>
    </location>
</feature>
<dbReference type="Gene3D" id="2.10.25.10">
    <property type="entry name" value="Laminin"/>
    <property type="match status" value="11"/>
</dbReference>
<gene>
    <name evidence="10" type="ORF">HNY73_014400</name>
</gene>
<dbReference type="SUPFAM" id="SSF57196">
    <property type="entry name" value="EGF/Laminin"/>
    <property type="match status" value="10"/>
</dbReference>